<organism evidence="1">
    <name type="scientific">Nephila pilipes</name>
    <name type="common">Giant wood spider</name>
    <name type="synonym">Nephila maculata</name>
    <dbReference type="NCBI Taxonomy" id="299642"/>
    <lineage>
        <taxon>Eukaryota</taxon>
        <taxon>Metazoa</taxon>
        <taxon>Ecdysozoa</taxon>
        <taxon>Arthropoda</taxon>
        <taxon>Chelicerata</taxon>
        <taxon>Arachnida</taxon>
        <taxon>Araneae</taxon>
        <taxon>Araneomorphae</taxon>
        <taxon>Entelegynae</taxon>
        <taxon>Araneoidea</taxon>
        <taxon>Nephilidae</taxon>
        <taxon>Nephila</taxon>
    </lineage>
</organism>
<dbReference type="AlphaFoldDB" id="A0A076L2T0"/>
<accession>A0A076L2T0</accession>
<evidence type="ECO:0000313" key="1">
    <source>
        <dbReference type="EMBL" id="AII97944.1"/>
    </source>
</evidence>
<reference evidence="1" key="1">
    <citation type="submission" date="2013-07" db="EMBL/GenBank/DDBJ databases">
        <title>Nephila pilipes venom gland.</title>
        <authorList>
            <person name="Huo L.J."/>
        </authorList>
    </citation>
    <scope>NUCLEOTIDE SEQUENCE</scope>
    <source>
        <tissue evidence="1">Venom gland</tissue>
    </source>
</reference>
<name>A0A076L2T0_NEPPI</name>
<proteinExistence type="evidence at transcript level"/>
<protein>
    <submittedName>
        <fullName evidence="1">BLTX585</fullName>
    </submittedName>
</protein>
<dbReference type="EMBL" id="KF433623">
    <property type="protein sequence ID" value="AII97944.1"/>
    <property type="molecule type" value="mRNA"/>
</dbReference>
<sequence>MLSVFQRNCNIICQVFVASLGYPFQFFIF</sequence>